<comment type="caution">
    <text evidence="2">The sequence shown here is derived from an EMBL/GenBank/DDBJ whole genome shotgun (WGS) entry which is preliminary data.</text>
</comment>
<feature type="region of interest" description="Disordered" evidence="1">
    <location>
        <begin position="60"/>
        <end position="97"/>
    </location>
</feature>
<accession>A0A1Q9EUV7</accession>
<feature type="compositionally biased region" description="Acidic residues" evidence="1">
    <location>
        <begin position="70"/>
        <end position="87"/>
    </location>
</feature>
<protein>
    <submittedName>
        <fullName evidence="2">Uncharacterized protein</fullName>
    </submittedName>
</protein>
<dbReference type="OrthoDB" id="436540at2759"/>
<dbReference type="EMBL" id="LSRX01000063">
    <property type="protein sequence ID" value="OLQ11224.1"/>
    <property type="molecule type" value="Genomic_DNA"/>
</dbReference>
<reference evidence="2 3" key="1">
    <citation type="submission" date="2016-02" db="EMBL/GenBank/DDBJ databases">
        <title>Genome analysis of coral dinoflagellate symbionts highlights evolutionary adaptations to a symbiotic lifestyle.</title>
        <authorList>
            <person name="Aranda M."/>
            <person name="Li Y."/>
            <person name="Liew Y.J."/>
            <person name="Baumgarten S."/>
            <person name="Simakov O."/>
            <person name="Wilson M."/>
            <person name="Piel J."/>
            <person name="Ashoor H."/>
            <person name="Bougouffa S."/>
            <person name="Bajic V.B."/>
            <person name="Ryu T."/>
            <person name="Ravasi T."/>
            <person name="Bayer T."/>
            <person name="Micklem G."/>
            <person name="Kim H."/>
            <person name="Bhak J."/>
            <person name="Lajeunesse T.C."/>
            <person name="Voolstra C.R."/>
        </authorList>
    </citation>
    <scope>NUCLEOTIDE SEQUENCE [LARGE SCALE GENOMIC DNA]</scope>
    <source>
        <strain evidence="2 3">CCMP2467</strain>
    </source>
</reference>
<organism evidence="2 3">
    <name type="scientific">Symbiodinium microadriaticum</name>
    <name type="common">Dinoflagellate</name>
    <name type="synonym">Zooxanthella microadriatica</name>
    <dbReference type="NCBI Taxonomy" id="2951"/>
    <lineage>
        <taxon>Eukaryota</taxon>
        <taxon>Sar</taxon>
        <taxon>Alveolata</taxon>
        <taxon>Dinophyceae</taxon>
        <taxon>Suessiales</taxon>
        <taxon>Symbiodiniaceae</taxon>
        <taxon>Symbiodinium</taxon>
    </lineage>
</organism>
<evidence type="ECO:0000256" key="1">
    <source>
        <dbReference type="SAM" id="MobiDB-lite"/>
    </source>
</evidence>
<feature type="region of interest" description="Disordered" evidence="1">
    <location>
        <begin position="232"/>
        <end position="274"/>
    </location>
</feature>
<feature type="compositionally biased region" description="Acidic residues" evidence="1">
    <location>
        <begin position="246"/>
        <end position="261"/>
    </location>
</feature>
<evidence type="ECO:0000313" key="2">
    <source>
        <dbReference type="EMBL" id="OLQ11224.1"/>
    </source>
</evidence>
<evidence type="ECO:0000313" key="3">
    <source>
        <dbReference type="Proteomes" id="UP000186817"/>
    </source>
</evidence>
<dbReference type="AlphaFoldDB" id="A0A1Q9EUV7"/>
<dbReference type="Proteomes" id="UP000186817">
    <property type="component" value="Unassembled WGS sequence"/>
</dbReference>
<gene>
    <name evidence="2" type="ORF">AK812_SmicGene4984</name>
</gene>
<proteinExistence type="predicted"/>
<name>A0A1Q9EUV7_SYMMI</name>
<keyword evidence="3" id="KW-1185">Reference proteome</keyword>
<sequence>MVKAKNKASPPMARAVLCKKEVTDEGLEMEMEGCRGYVWVAQEKTNLEEQLAKINAQLQNRKRVKAEASEPMDPEEGEDEDSEDGENETSGKYGMVYDPQTGKVLSEAAIEQRLRRACKNGKKKKATGGPKAVEMYKDVDARDELARILISAAFKRNITKYSEKKHTKKTDTIAGWYTEQAMFVQLEEINEIVEYTSTRPTLRRKYKYNAKKLQHWVDKESIGVDSSETIKGTRKEVSTNARELPEEAGCEISDIDEEEGPEGMPSGTSNRQEEDIVEKAEKTLSDMLPSMAKMHELAEKHAKELERIAANMEGMYDSLSEVLADGNANGASASGESIWTDARSRLDEPLQQSGHALKVDIDFITVTTARGTAKIPWLDPYKMVSCLGRNDKLHLLHGGNNLLEWWRRFSKVEPGHRVFAAAARGEISLQRAIPFFSHGDEGRGKKKKGILIWSLRGCVGFGTRQFKEFHSEAEQCNRMGLNMTGSMSSRFLHVAVPKSVYGKQAEPVWDDIGYNIATSYKRLEQEGFVASDGKQYYAVCVGLTGDNPFLAKIGHLERSFARVSKRSGEDVCQGICWRCLAGTPNIPFENLNLNPEWCYTVDEVLPWSQLPAFLQGLGFQDEDMRAPRFLEFDIWHKFHGGTGKHIAASTVAEILPNLDVGSIDFKFCILAKAYDSWRQKSKLTLHIGHFDRELFGMEQGYQVLPAGCWSKFDDTRILLCFLEDFLRDRALYVPTEITEEALVCIAAANRRLAMFAILC</sequence>